<dbReference type="InterPro" id="IPR029055">
    <property type="entry name" value="Ntn_hydrolases_N"/>
</dbReference>
<accession>A0AAE1LKJ3</accession>
<sequence length="377" mass="39446">MSAGVVESIHNFDMSGFIGVHAGAGDHSDETSLAYKKICKDACRKGAVVLKSGGSALDAITASIAALEDCPLTNAGFGSNLTWTGTVECDACVMDGKSLSWGGVGAVTGVRNPIIMAKSLCIRQMNKQLSMGRIPPCLLVGEGARSWAEEAGIPTTDPKSLISEKARRIHLHYKKKLAKEQEKSINMLSPLDTVGAVCIDSKGHVAAASSSGGIILKHSGRTGQAAMFGCGCWAQDGSGENSSVATSTSGCGEYLIRTMLAREAALDLRTTSCGSTCLHGTMVNKFLGSPFLAGISDPFGGVIALKCDREGVGEFLWSHTTKSFCIGYMNCNEKSPKSSMSKLPNGIEPGTKAVVEGVGFILNPQPDHQNEMQSSTT</sequence>
<dbReference type="Proteomes" id="UP001219518">
    <property type="component" value="Unassembled WGS sequence"/>
</dbReference>
<feature type="active site" description="Nucleophile" evidence="2">
    <location>
        <position position="193"/>
    </location>
</feature>
<dbReference type="GO" id="GO:0051604">
    <property type="term" value="P:protein maturation"/>
    <property type="evidence" value="ECO:0007669"/>
    <property type="project" value="TreeGrafter"/>
</dbReference>
<gene>
    <name evidence="4" type="ORF">KUF71_001554</name>
</gene>
<dbReference type="InterPro" id="IPR037464">
    <property type="entry name" value="Taspase1"/>
</dbReference>
<dbReference type="EMBL" id="JAHWGI010001134">
    <property type="protein sequence ID" value="KAK3922895.1"/>
    <property type="molecule type" value="Genomic_DNA"/>
</dbReference>
<evidence type="ECO:0000313" key="5">
    <source>
        <dbReference type="Proteomes" id="UP001219518"/>
    </source>
</evidence>
<dbReference type="PANTHER" id="PTHR10188">
    <property type="entry name" value="L-ASPARAGINASE"/>
    <property type="match status" value="1"/>
</dbReference>
<evidence type="ECO:0000256" key="1">
    <source>
        <dbReference type="ARBA" id="ARBA00010872"/>
    </source>
</evidence>
<keyword evidence="5" id="KW-1185">Reference proteome</keyword>
<dbReference type="PANTHER" id="PTHR10188:SF8">
    <property type="entry name" value="THREONINE ASPARTASE 1"/>
    <property type="match status" value="1"/>
</dbReference>
<evidence type="ECO:0000256" key="3">
    <source>
        <dbReference type="PIRSR" id="PIRSR600246-3"/>
    </source>
</evidence>
<reference evidence="4" key="2">
    <citation type="journal article" date="2023" name="BMC Genomics">
        <title>Pest status, molecular evolution, and epigenetic factors derived from the genome assembly of Frankliniella fusca, a thysanopteran phytovirus vector.</title>
        <authorList>
            <person name="Catto M.A."/>
            <person name="Labadie P.E."/>
            <person name="Jacobson A.L."/>
            <person name="Kennedy G.G."/>
            <person name="Srinivasan R."/>
            <person name="Hunt B.G."/>
        </authorList>
    </citation>
    <scope>NUCLEOTIDE SEQUENCE</scope>
    <source>
        <strain evidence="4">PL_HMW_Pooled</strain>
    </source>
</reference>
<dbReference type="AlphaFoldDB" id="A0AAE1LKJ3"/>
<comment type="similarity">
    <text evidence="1">Belongs to the Ntn-hydrolase family.</text>
</comment>
<dbReference type="GO" id="GO:0004298">
    <property type="term" value="F:threonine-type endopeptidase activity"/>
    <property type="evidence" value="ECO:0007669"/>
    <property type="project" value="InterPro"/>
</dbReference>
<comment type="caution">
    <text evidence="4">The sequence shown here is derived from an EMBL/GenBank/DDBJ whole genome shotgun (WGS) entry which is preliminary data.</text>
</comment>
<protein>
    <submittedName>
        <fullName evidence="4">Threonine aspartase 1</fullName>
    </submittedName>
</protein>
<evidence type="ECO:0000313" key="4">
    <source>
        <dbReference type="EMBL" id="KAK3922895.1"/>
    </source>
</evidence>
<dbReference type="Gene3D" id="3.60.20.30">
    <property type="entry name" value="(Glycosyl)asparaginase"/>
    <property type="match status" value="1"/>
</dbReference>
<dbReference type="SUPFAM" id="SSF56235">
    <property type="entry name" value="N-terminal nucleophile aminohydrolases (Ntn hydrolases)"/>
    <property type="match status" value="1"/>
</dbReference>
<dbReference type="CDD" id="cd04514">
    <property type="entry name" value="Taspase1_like"/>
    <property type="match status" value="1"/>
</dbReference>
<organism evidence="4 5">
    <name type="scientific">Frankliniella fusca</name>
    <dbReference type="NCBI Taxonomy" id="407009"/>
    <lineage>
        <taxon>Eukaryota</taxon>
        <taxon>Metazoa</taxon>
        <taxon>Ecdysozoa</taxon>
        <taxon>Arthropoda</taxon>
        <taxon>Hexapoda</taxon>
        <taxon>Insecta</taxon>
        <taxon>Pterygota</taxon>
        <taxon>Neoptera</taxon>
        <taxon>Paraneoptera</taxon>
        <taxon>Thysanoptera</taxon>
        <taxon>Terebrantia</taxon>
        <taxon>Thripoidea</taxon>
        <taxon>Thripidae</taxon>
        <taxon>Frankliniella</taxon>
    </lineage>
</organism>
<dbReference type="GO" id="GO:0005737">
    <property type="term" value="C:cytoplasm"/>
    <property type="evidence" value="ECO:0007669"/>
    <property type="project" value="TreeGrafter"/>
</dbReference>
<dbReference type="Pfam" id="PF01112">
    <property type="entry name" value="Asparaginase_2"/>
    <property type="match status" value="1"/>
</dbReference>
<reference evidence="4" key="1">
    <citation type="submission" date="2021-07" db="EMBL/GenBank/DDBJ databases">
        <authorList>
            <person name="Catto M.A."/>
            <person name="Jacobson A."/>
            <person name="Kennedy G."/>
            <person name="Labadie P."/>
            <person name="Hunt B.G."/>
            <person name="Srinivasan R."/>
        </authorList>
    </citation>
    <scope>NUCLEOTIDE SEQUENCE</scope>
    <source>
        <strain evidence="4">PL_HMW_Pooled</strain>
        <tissue evidence="4">Head</tissue>
    </source>
</reference>
<evidence type="ECO:0000256" key="2">
    <source>
        <dbReference type="PIRSR" id="PIRSR600246-1"/>
    </source>
</evidence>
<dbReference type="InterPro" id="IPR000246">
    <property type="entry name" value="Peptidase_T2"/>
</dbReference>
<feature type="site" description="Cleavage; by autolysis" evidence="3">
    <location>
        <begin position="192"/>
        <end position="193"/>
    </location>
</feature>
<name>A0AAE1LKJ3_9NEOP</name>
<proteinExistence type="inferred from homology"/>